<organism evidence="2 3">
    <name type="scientific">Bellilinea caldifistulae</name>
    <dbReference type="NCBI Taxonomy" id="360411"/>
    <lineage>
        <taxon>Bacteria</taxon>
        <taxon>Bacillati</taxon>
        <taxon>Chloroflexota</taxon>
        <taxon>Anaerolineae</taxon>
        <taxon>Anaerolineales</taxon>
        <taxon>Anaerolineaceae</taxon>
        <taxon>Bellilinea</taxon>
    </lineage>
</organism>
<dbReference type="EMBL" id="LGHJ01000012">
    <property type="protein sequence ID" value="KPL76392.1"/>
    <property type="molecule type" value="Genomic_DNA"/>
</dbReference>
<keyword evidence="1" id="KW-1133">Transmembrane helix</keyword>
<gene>
    <name evidence="2" type="ORF">AC812_07000</name>
</gene>
<name>A0A0P6X7U1_9CHLR</name>
<dbReference type="STRING" id="360411.AC812_07000"/>
<keyword evidence="1" id="KW-0472">Membrane</keyword>
<keyword evidence="3" id="KW-1185">Reference proteome</keyword>
<keyword evidence="1" id="KW-0812">Transmembrane</keyword>
<accession>A0A0P6X7U1</accession>
<evidence type="ECO:0000313" key="2">
    <source>
        <dbReference type="EMBL" id="KPL76392.1"/>
    </source>
</evidence>
<proteinExistence type="predicted"/>
<dbReference type="Proteomes" id="UP000050514">
    <property type="component" value="Unassembled WGS sequence"/>
</dbReference>
<protein>
    <submittedName>
        <fullName evidence="2">Uncharacterized protein</fullName>
    </submittedName>
</protein>
<sequence>METASPNSAQPPATRRRMLRPNQLLPSFWTITGILSLIVNAILIAVLIGVGSQLFTLKRLLSEQLIEGLYQNFVRMDEAHIRTVIPVRDQKVRANFTLHIKTPTTVTLAEDTLLPNAQVLRLNTGGLTIYNAPADIVLKAGTDLPIFLDLEVPVDQEIPVNLDVNVDIPLRETDLHEPFTGLQEVVLPYRELLNQTPNSWSEALCGNPPLPLCRWLFGE</sequence>
<dbReference type="OrthoDB" id="162045at2"/>
<dbReference type="AlphaFoldDB" id="A0A0P6X7U1"/>
<reference evidence="2 3" key="1">
    <citation type="submission" date="2015-07" db="EMBL/GenBank/DDBJ databases">
        <title>Draft genome of Bellilinea caldifistulae DSM 17877.</title>
        <authorList>
            <person name="Hemp J."/>
            <person name="Ward L.M."/>
            <person name="Pace L.A."/>
            <person name="Fischer W.W."/>
        </authorList>
    </citation>
    <scope>NUCLEOTIDE SEQUENCE [LARGE SCALE GENOMIC DNA]</scope>
    <source>
        <strain evidence="2 3">GOMI-1</strain>
    </source>
</reference>
<comment type="caution">
    <text evidence="2">The sequence shown here is derived from an EMBL/GenBank/DDBJ whole genome shotgun (WGS) entry which is preliminary data.</text>
</comment>
<evidence type="ECO:0000313" key="3">
    <source>
        <dbReference type="Proteomes" id="UP000050514"/>
    </source>
</evidence>
<evidence type="ECO:0000256" key="1">
    <source>
        <dbReference type="SAM" id="Phobius"/>
    </source>
</evidence>
<feature type="transmembrane region" description="Helical" evidence="1">
    <location>
        <begin position="28"/>
        <end position="50"/>
    </location>
</feature>
<dbReference type="RefSeq" id="WP_061919483.1">
    <property type="nucleotide sequence ID" value="NZ_DF967971.1"/>
</dbReference>